<comment type="caution">
    <text evidence="2">The sequence shown here is derived from an EMBL/GenBank/DDBJ whole genome shotgun (WGS) entry which is preliminary data.</text>
</comment>
<protein>
    <submittedName>
        <fullName evidence="2">Uncharacterized protein</fullName>
    </submittedName>
</protein>
<feature type="region of interest" description="Disordered" evidence="1">
    <location>
        <begin position="77"/>
        <end position="96"/>
    </location>
</feature>
<reference evidence="2" key="1">
    <citation type="submission" date="2019-10" db="EMBL/GenBank/DDBJ databases">
        <authorList>
            <person name="Zhang R."/>
            <person name="Pan Y."/>
            <person name="Wang J."/>
            <person name="Ma R."/>
            <person name="Yu S."/>
        </authorList>
    </citation>
    <scope>NUCLEOTIDE SEQUENCE</scope>
    <source>
        <strain evidence="2">LA-IB0</strain>
        <tissue evidence="2">Leaf</tissue>
    </source>
</reference>
<name>A0AAV6XAL4_9LAMI</name>
<evidence type="ECO:0000256" key="1">
    <source>
        <dbReference type="SAM" id="MobiDB-lite"/>
    </source>
</evidence>
<accession>A0AAV6XAL4</accession>
<keyword evidence="3" id="KW-1185">Reference proteome</keyword>
<evidence type="ECO:0000313" key="2">
    <source>
        <dbReference type="EMBL" id="KAG8377461.1"/>
    </source>
</evidence>
<dbReference type="EMBL" id="WHWC01000008">
    <property type="protein sequence ID" value="KAG8377461.1"/>
    <property type="molecule type" value="Genomic_DNA"/>
</dbReference>
<proteinExistence type="predicted"/>
<evidence type="ECO:0000313" key="3">
    <source>
        <dbReference type="Proteomes" id="UP000826271"/>
    </source>
</evidence>
<organism evidence="2 3">
    <name type="scientific">Buddleja alternifolia</name>
    <dbReference type="NCBI Taxonomy" id="168488"/>
    <lineage>
        <taxon>Eukaryota</taxon>
        <taxon>Viridiplantae</taxon>
        <taxon>Streptophyta</taxon>
        <taxon>Embryophyta</taxon>
        <taxon>Tracheophyta</taxon>
        <taxon>Spermatophyta</taxon>
        <taxon>Magnoliopsida</taxon>
        <taxon>eudicotyledons</taxon>
        <taxon>Gunneridae</taxon>
        <taxon>Pentapetalae</taxon>
        <taxon>asterids</taxon>
        <taxon>lamiids</taxon>
        <taxon>Lamiales</taxon>
        <taxon>Scrophulariaceae</taxon>
        <taxon>Buddlejeae</taxon>
        <taxon>Buddleja</taxon>
    </lineage>
</organism>
<dbReference type="AlphaFoldDB" id="A0AAV6XAL4"/>
<sequence length="185" mass="21237">MVAEFSSTVIRAIPHINSRIHAWNFFYGNLVTMLNNSGIGGENVQHNPIPYATTLEEDFDRVFQSFEDETETISCFQPVSSTGKNKDKKGKEDERNESMNDLLGTFYSNTDTRLGKIARRIGYEFDMSQKSKEVYVIVRAIRDLTLQQKLRAIRLLAKNVEDLDVFESLPVEDKGEYVKMLVGKW</sequence>
<gene>
    <name evidence="2" type="ORF">BUALT_Bualt08G0035400</name>
</gene>
<dbReference type="Proteomes" id="UP000826271">
    <property type="component" value="Unassembled WGS sequence"/>
</dbReference>